<dbReference type="RefSeq" id="WP_255322418.1">
    <property type="nucleotide sequence ID" value="NZ_BJOL01000009.1"/>
</dbReference>
<protein>
    <submittedName>
        <fullName evidence="2">Uncharacterized protein</fullName>
    </submittedName>
</protein>
<name>A0ABQ0T4M8_9BACL</name>
<organism evidence="2 3">
    <name type="scientific">Brevibacillus formosus</name>
    <dbReference type="NCBI Taxonomy" id="54913"/>
    <lineage>
        <taxon>Bacteria</taxon>
        <taxon>Bacillati</taxon>
        <taxon>Bacillota</taxon>
        <taxon>Bacilli</taxon>
        <taxon>Bacillales</taxon>
        <taxon>Paenibacillaceae</taxon>
        <taxon>Brevibacillus</taxon>
    </lineage>
</organism>
<evidence type="ECO:0000256" key="1">
    <source>
        <dbReference type="SAM" id="Phobius"/>
    </source>
</evidence>
<evidence type="ECO:0000313" key="3">
    <source>
        <dbReference type="Proteomes" id="UP000319498"/>
    </source>
</evidence>
<keyword evidence="1" id="KW-1133">Transmembrane helix</keyword>
<keyword evidence="3" id="KW-1185">Reference proteome</keyword>
<comment type="caution">
    <text evidence="2">The sequence shown here is derived from an EMBL/GenBank/DDBJ whole genome shotgun (WGS) entry which is preliminary data.</text>
</comment>
<keyword evidence="1" id="KW-0472">Membrane</keyword>
<feature type="transmembrane region" description="Helical" evidence="1">
    <location>
        <begin position="14"/>
        <end position="38"/>
    </location>
</feature>
<dbReference type="EMBL" id="BJOL01000009">
    <property type="protein sequence ID" value="GED57544.1"/>
    <property type="molecule type" value="Genomic_DNA"/>
</dbReference>
<keyword evidence="1" id="KW-0812">Transmembrane</keyword>
<sequence>MYIQQDDWAIQKGLAVMSILPFIIAIIVLVLIGLVVTIKIGINPSESKVRDFKQRSRNLLIIYGIITIALVIALSVFLYNNL</sequence>
<evidence type="ECO:0000313" key="2">
    <source>
        <dbReference type="EMBL" id="GED57544.1"/>
    </source>
</evidence>
<feature type="transmembrane region" description="Helical" evidence="1">
    <location>
        <begin position="59"/>
        <end position="79"/>
    </location>
</feature>
<accession>A0ABQ0T4M8</accession>
<dbReference type="Proteomes" id="UP000319498">
    <property type="component" value="Unassembled WGS sequence"/>
</dbReference>
<reference evidence="2 3" key="1">
    <citation type="submission" date="2019-06" db="EMBL/GenBank/DDBJ databases">
        <title>Whole genome shotgun sequence of Brevibacillus formosus NBRC 15716.</title>
        <authorList>
            <person name="Hosoyama A."/>
            <person name="Uohara A."/>
            <person name="Ohji S."/>
            <person name="Ichikawa N."/>
        </authorList>
    </citation>
    <scope>NUCLEOTIDE SEQUENCE [LARGE SCALE GENOMIC DNA]</scope>
    <source>
        <strain evidence="2 3">NBRC 15716</strain>
    </source>
</reference>
<gene>
    <name evidence="2" type="ORF">BFO01nite_16760</name>
</gene>
<proteinExistence type="predicted"/>